<name>A0A2B8BKJ5_9PROT</name>
<dbReference type="InterPro" id="IPR053165">
    <property type="entry name" value="HSI-I_assembly_Hcp1"/>
</dbReference>
<evidence type="ECO:0000313" key="1">
    <source>
        <dbReference type="EMBL" id="PGH58063.1"/>
    </source>
</evidence>
<dbReference type="SUPFAM" id="SSF141452">
    <property type="entry name" value="Hcp1-like"/>
    <property type="match status" value="1"/>
</dbReference>
<dbReference type="Gene3D" id="2.30.110.20">
    <property type="entry name" value="Hcp1-like"/>
    <property type="match status" value="1"/>
</dbReference>
<dbReference type="RefSeq" id="WP_098736048.1">
    <property type="nucleotide sequence ID" value="NZ_PDKW01000039.1"/>
</dbReference>
<dbReference type="InterPro" id="IPR036624">
    <property type="entry name" value="Hcp1-lik_sf"/>
</dbReference>
<dbReference type="EMBL" id="PDKW01000039">
    <property type="protein sequence ID" value="PGH58063.1"/>
    <property type="molecule type" value="Genomic_DNA"/>
</dbReference>
<dbReference type="InterPro" id="IPR008514">
    <property type="entry name" value="T6SS_Hcp"/>
</dbReference>
<dbReference type="OrthoDB" id="4865570at2"/>
<keyword evidence="2" id="KW-1185">Reference proteome</keyword>
<comment type="caution">
    <text evidence="1">The sequence shown here is derived from an EMBL/GenBank/DDBJ whole genome shotgun (WGS) entry which is preliminary data.</text>
</comment>
<accession>A0A2B8BKJ5</accession>
<dbReference type="PANTHER" id="PTHR36152:SF5">
    <property type="entry name" value="PROTEIN HCP1"/>
    <property type="match status" value="1"/>
</dbReference>
<sequence length="162" mass="17589">MAYDVFIDIDGIPGESLDAKYKDKIAVRSFSFGVAQSGTFAHNSGGGAGKADFSALKFLKHTDSATHLLFLHCANGQHIKQATLIVRKAGGEQRDFLKILLTDVLVQSFNSVGDPNGPEHQPLEEVTLGFSTIKVSYAKQKQDGSMEAFKDAGWSVKENKKL</sequence>
<gene>
    <name evidence="1" type="ORF">CRT60_08900</name>
</gene>
<dbReference type="Pfam" id="PF05638">
    <property type="entry name" value="T6SS_HCP"/>
    <property type="match status" value="1"/>
</dbReference>
<dbReference type="Proteomes" id="UP000225379">
    <property type="component" value="Unassembled WGS sequence"/>
</dbReference>
<organism evidence="1 2">
    <name type="scientific">Azospirillum palustre</name>
    <dbReference type="NCBI Taxonomy" id="2044885"/>
    <lineage>
        <taxon>Bacteria</taxon>
        <taxon>Pseudomonadati</taxon>
        <taxon>Pseudomonadota</taxon>
        <taxon>Alphaproteobacteria</taxon>
        <taxon>Rhodospirillales</taxon>
        <taxon>Azospirillaceae</taxon>
        <taxon>Azospirillum</taxon>
    </lineage>
</organism>
<protein>
    <submittedName>
        <fullName evidence="1">Type VI secretion system tube protein Hcp</fullName>
    </submittedName>
</protein>
<dbReference type="PANTHER" id="PTHR36152">
    <property type="entry name" value="CYTOPLASMIC PROTEIN-RELATED"/>
    <property type="match status" value="1"/>
</dbReference>
<proteinExistence type="predicted"/>
<dbReference type="AlphaFoldDB" id="A0A2B8BKJ5"/>
<reference evidence="2" key="1">
    <citation type="submission" date="2017-10" db="EMBL/GenBank/DDBJ databases">
        <authorList>
            <person name="Kravchenko I.K."/>
            <person name="Grouzdev D.S."/>
        </authorList>
    </citation>
    <scope>NUCLEOTIDE SEQUENCE [LARGE SCALE GENOMIC DNA]</scope>
    <source>
        <strain evidence="2">B2</strain>
    </source>
</reference>
<evidence type="ECO:0000313" key="2">
    <source>
        <dbReference type="Proteomes" id="UP000225379"/>
    </source>
</evidence>